<feature type="domain" description="Shikimate dehydrogenase substrate binding N-terminal" evidence="1">
    <location>
        <begin position="20"/>
        <end position="111"/>
    </location>
</feature>
<sequence length="323" mass="35624">MSLKVPDFETIRSKEFSYKLFGSKITNSKSPLFQNFILEKQRLPHKYELLQSTDVQMFVQHISGNKSAGAKKEADLVFNGAAVTMPHKAIMADHVDIVDANAKGVGAINTIYVRFDDTNTPLNIGTNTDTIGIRDSFLYNSKDAVEKNIKNGKPGLVYGGGGASRAAVYALHTFLGCAKIYVVNRFAHEIEALAQTMKENGFTGEIVAVTLPEQAQTLEKPELVVLCVPDFAPSTNEEKTARATLEVFIQSPEKGSVIEMCYYPHVITSLYKDFESAGWQVISGIEPMIYQGIAQQVLWTGYAVEEMPVKEAIGHVYQSLKEA</sequence>
<keyword evidence="3" id="KW-1185">Reference proteome</keyword>
<dbReference type="InterPro" id="IPR046346">
    <property type="entry name" value="Aminoacid_DH-like_N_sf"/>
</dbReference>
<organism evidence="2 3">
    <name type="scientific">Metschnikowia pulcherrima</name>
    <dbReference type="NCBI Taxonomy" id="27326"/>
    <lineage>
        <taxon>Eukaryota</taxon>
        <taxon>Fungi</taxon>
        <taxon>Dikarya</taxon>
        <taxon>Ascomycota</taxon>
        <taxon>Saccharomycotina</taxon>
        <taxon>Pichiomycetes</taxon>
        <taxon>Metschnikowiaceae</taxon>
        <taxon>Metschnikowia</taxon>
    </lineage>
</organism>
<dbReference type="Gene3D" id="3.40.50.10860">
    <property type="entry name" value="Leucine Dehydrogenase, chain A, domain 1"/>
    <property type="match status" value="1"/>
</dbReference>
<evidence type="ECO:0000259" key="1">
    <source>
        <dbReference type="Pfam" id="PF08501"/>
    </source>
</evidence>
<name>A0A8H7LCI6_9ASCO</name>
<dbReference type="GO" id="GO:0019632">
    <property type="term" value="P:shikimate metabolic process"/>
    <property type="evidence" value="ECO:0007669"/>
    <property type="project" value="TreeGrafter"/>
</dbReference>
<dbReference type="GO" id="GO:0004764">
    <property type="term" value="F:shikimate 3-dehydrogenase (NADP+) activity"/>
    <property type="evidence" value="ECO:0007669"/>
    <property type="project" value="InterPro"/>
</dbReference>
<protein>
    <recommendedName>
        <fullName evidence="1">Shikimate dehydrogenase substrate binding N-terminal domain-containing protein</fullName>
    </recommendedName>
</protein>
<dbReference type="InterPro" id="IPR022893">
    <property type="entry name" value="Shikimate_DH_fam"/>
</dbReference>
<dbReference type="PANTHER" id="PTHR21089">
    <property type="entry name" value="SHIKIMATE DEHYDROGENASE"/>
    <property type="match status" value="1"/>
</dbReference>
<gene>
    <name evidence="2" type="ORF">HF325_002093</name>
</gene>
<dbReference type="SUPFAM" id="SSF51735">
    <property type="entry name" value="NAD(P)-binding Rossmann-fold domains"/>
    <property type="match status" value="1"/>
</dbReference>
<dbReference type="Gene3D" id="3.40.50.720">
    <property type="entry name" value="NAD(P)-binding Rossmann-like Domain"/>
    <property type="match status" value="1"/>
</dbReference>
<dbReference type="Proteomes" id="UP000649328">
    <property type="component" value="Unassembled WGS sequence"/>
</dbReference>
<dbReference type="Pfam" id="PF08501">
    <property type="entry name" value="Shikimate_dh_N"/>
    <property type="match status" value="1"/>
</dbReference>
<dbReference type="PANTHER" id="PTHR21089:SF1">
    <property type="entry name" value="BIFUNCTIONAL 3-DEHYDROQUINATE DEHYDRATASE_SHIKIMATE DEHYDROGENASE, CHLOROPLASTIC"/>
    <property type="match status" value="1"/>
</dbReference>
<proteinExistence type="predicted"/>
<dbReference type="CDD" id="cd01065">
    <property type="entry name" value="NAD_bind_Shikimate_DH"/>
    <property type="match status" value="1"/>
</dbReference>
<dbReference type="InterPro" id="IPR036291">
    <property type="entry name" value="NAD(P)-bd_dom_sf"/>
</dbReference>
<dbReference type="EMBL" id="JACBPP010000003">
    <property type="protein sequence ID" value="KAF8002848.1"/>
    <property type="molecule type" value="Genomic_DNA"/>
</dbReference>
<evidence type="ECO:0000313" key="3">
    <source>
        <dbReference type="Proteomes" id="UP000649328"/>
    </source>
</evidence>
<dbReference type="AlphaFoldDB" id="A0A8H7LCI6"/>
<dbReference type="OrthoDB" id="204377at2759"/>
<dbReference type="GO" id="GO:0009423">
    <property type="term" value="P:chorismate biosynthetic process"/>
    <property type="evidence" value="ECO:0007669"/>
    <property type="project" value="TreeGrafter"/>
</dbReference>
<comment type="caution">
    <text evidence="2">The sequence shown here is derived from an EMBL/GenBank/DDBJ whole genome shotgun (WGS) entry which is preliminary data.</text>
</comment>
<dbReference type="SUPFAM" id="SSF53223">
    <property type="entry name" value="Aminoacid dehydrogenase-like, N-terminal domain"/>
    <property type="match status" value="1"/>
</dbReference>
<accession>A0A8H7LCI6</accession>
<evidence type="ECO:0000313" key="2">
    <source>
        <dbReference type="EMBL" id="KAF8002848.1"/>
    </source>
</evidence>
<reference evidence="2" key="1">
    <citation type="submission" date="2020-10" db="EMBL/GenBank/DDBJ databases">
        <title>The Whole-Genome Sequence of Metschnikowia persimmonesis, a Novel Endophytic Yeast Species Isolated from Medicinal Plant Diospyros kaki Thumb.</title>
        <authorList>
            <person name="Rahmat E."/>
            <person name="Kang Y."/>
        </authorList>
    </citation>
    <scope>NUCLEOTIDE SEQUENCE</scope>
    <source>
        <strain evidence="2">KIOM G15050</strain>
    </source>
</reference>
<dbReference type="InterPro" id="IPR013708">
    <property type="entry name" value="Shikimate_DH-bd_N"/>
</dbReference>